<dbReference type="Proteomes" id="UP001212841">
    <property type="component" value="Unassembled WGS sequence"/>
</dbReference>
<keyword evidence="3" id="KW-0227">DNA damage</keyword>
<comment type="caution">
    <text evidence="11">The sequence shown here is derived from an EMBL/GenBank/DDBJ whole genome shotgun (WGS) entry which is preliminary data.</text>
</comment>
<dbReference type="PANTHER" id="PTHR43286:SF1">
    <property type="entry name" value="ENDONUCLEASE III-LIKE PROTEIN 1"/>
    <property type="match status" value="1"/>
</dbReference>
<dbReference type="SUPFAM" id="SSF48150">
    <property type="entry name" value="DNA-glycosylase"/>
    <property type="match status" value="1"/>
</dbReference>
<dbReference type="AlphaFoldDB" id="A0AAD5S6W2"/>
<evidence type="ECO:0000256" key="2">
    <source>
        <dbReference type="ARBA" id="ARBA00012720"/>
    </source>
</evidence>
<dbReference type="CDD" id="cd00056">
    <property type="entry name" value="ENDO3c"/>
    <property type="match status" value="1"/>
</dbReference>
<dbReference type="EC" id="4.2.99.18" evidence="2"/>
<name>A0AAD5S6W2_9FUNG</name>
<comment type="catalytic activity">
    <reaction evidence="8">
        <text>2'-deoxyribonucleotide-(2'-deoxyribose 5'-phosphate)-2'-deoxyribonucleotide-DNA = a 3'-end 2'-deoxyribonucleotide-(2,3-dehydro-2,3-deoxyribose 5'-phosphate)-DNA + a 5'-end 5'-phospho-2'-deoxyribonucleoside-DNA + H(+)</text>
        <dbReference type="Rhea" id="RHEA:66592"/>
        <dbReference type="Rhea" id="RHEA-COMP:13180"/>
        <dbReference type="Rhea" id="RHEA-COMP:16897"/>
        <dbReference type="Rhea" id="RHEA-COMP:17067"/>
        <dbReference type="ChEBI" id="CHEBI:15378"/>
        <dbReference type="ChEBI" id="CHEBI:136412"/>
        <dbReference type="ChEBI" id="CHEBI:157695"/>
        <dbReference type="ChEBI" id="CHEBI:167181"/>
        <dbReference type="EC" id="4.2.99.18"/>
    </reaction>
</comment>
<gene>
    <name evidence="11" type="primary">NTG2</name>
    <name evidence="11" type="ORF">HK097_001297</name>
</gene>
<dbReference type="GO" id="GO:0000703">
    <property type="term" value="F:oxidized pyrimidine nucleobase lesion DNA N-glycosylase activity"/>
    <property type="evidence" value="ECO:0007669"/>
    <property type="project" value="TreeGrafter"/>
</dbReference>
<sequence>MPSPTSPRITSLVYKSTKPTSRRAYNGKPLAPTLQPVPQLPSIDSTHSTHIFHPFNGHVKAEPFLTAIKREEEEHGVSKVEDHRTVETKEEKNNGVSRTGPKNWQDIWESTYEYRTINPADVDTLGCAFQADTNAPPKDQRFQTLISLIISAGTTDKQVSHVMTALKRHPSGCNVESILAMSDEELMSYIAHAGKAKKNTEYIKQAARTCKEKYDGDIPPTYETLQELRGVGRKVARLTEQFAWGAINGIGVDTHVNRITRRWGWVTPPPKKDIPKDKQAQQTEEELMGWLPREHWLDINRMLVGFGQIMCKDRITRNVCDECPVTKFCPKIGVVVGKGSKKEEESMKMEIDAGGLSFDVGKKEEDMDVHVKVEVEQGVEVKNRKRKLLTSVKRQAVKKVKIEAPEQVVLGSRRWSSRLAGKAVD</sequence>
<dbReference type="Gene3D" id="1.10.1670.10">
    <property type="entry name" value="Helix-hairpin-Helix base-excision DNA repair enzymes (C-terminal)"/>
    <property type="match status" value="1"/>
</dbReference>
<dbReference type="InterPro" id="IPR011257">
    <property type="entry name" value="DNA_glycosylase"/>
</dbReference>
<reference evidence="11" key="1">
    <citation type="submission" date="2020-05" db="EMBL/GenBank/DDBJ databases">
        <title>Phylogenomic resolution of chytrid fungi.</title>
        <authorList>
            <person name="Stajich J.E."/>
            <person name="Amses K."/>
            <person name="Simmons R."/>
            <person name="Seto K."/>
            <person name="Myers J."/>
            <person name="Bonds A."/>
            <person name="Quandt C.A."/>
            <person name="Barry K."/>
            <person name="Liu P."/>
            <person name="Grigoriev I."/>
            <person name="Longcore J.E."/>
            <person name="James T.Y."/>
        </authorList>
    </citation>
    <scope>NUCLEOTIDE SEQUENCE</scope>
    <source>
        <strain evidence="11">JEL0318</strain>
    </source>
</reference>
<dbReference type="PANTHER" id="PTHR43286">
    <property type="entry name" value="ENDONUCLEASE III-LIKE PROTEIN 1"/>
    <property type="match status" value="1"/>
</dbReference>
<feature type="domain" description="HhH-GPD" evidence="10">
    <location>
        <begin position="150"/>
        <end position="309"/>
    </location>
</feature>
<evidence type="ECO:0000256" key="1">
    <source>
        <dbReference type="ARBA" id="ARBA00008343"/>
    </source>
</evidence>
<dbReference type="FunFam" id="1.10.340.30:FF:000001">
    <property type="entry name" value="Endonuclease III"/>
    <property type="match status" value="1"/>
</dbReference>
<feature type="region of interest" description="Disordered" evidence="9">
    <location>
        <begin position="72"/>
        <end position="102"/>
    </location>
</feature>
<evidence type="ECO:0000256" key="9">
    <source>
        <dbReference type="SAM" id="MobiDB-lite"/>
    </source>
</evidence>
<feature type="region of interest" description="Disordered" evidence="9">
    <location>
        <begin position="17"/>
        <end position="37"/>
    </location>
</feature>
<dbReference type="GO" id="GO:0006289">
    <property type="term" value="P:nucleotide-excision repair"/>
    <property type="evidence" value="ECO:0007669"/>
    <property type="project" value="TreeGrafter"/>
</dbReference>
<comment type="similarity">
    <text evidence="1">Belongs to the Nth/MutY family.</text>
</comment>
<keyword evidence="7" id="KW-0326">Glycosidase</keyword>
<evidence type="ECO:0000256" key="4">
    <source>
        <dbReference type="ARBA" id="ARBA00022801"/>
    </source>
</evidence>
<evidence type="ECO:0000313" key="11">
    <source>
        <dbReference type="EMBL" id="KAJ3045053.1"/>
    </source>
</evidence>
<keyword evidence="4" id="KW-0378">Hydrolase</keyword>
<feature type="compositionally biased region" description="Basic and acidic residues" evidence="9">
    <location>
        <begin position="72"/>
        <end position="93"/>
    </location>
</feature>
<dbReference type="Pfam" id="PF00730">
    <property type="entry name" value="HhH-GPD"/>
    <property type="match status" value="1"/>
</dbReference>
<evidence type="ECO:0000256" key="6">
    <source>
        <dbReference type="ARBA" id="ARBA00023239"/>
    </source>
</evidence>
<dbReference type="GO" id="GO:0006285">
    <property type="term" value="P:base-excision repair, AP site formation"/>
    <property type="evidence" value="ECO:0007669"/>
    <property type="project" value="TreeGrafter"/>
</dbReference>
<dbReference type="SMART" id="SM00478">
    <property type="entry name" value="ENDO3c"/>
    <property type="match status" value="1"/>
</dbReference>
<dbReference type="EMBL" id="JADGJD010001252">
    <property type="protein sequence ID" value="KAJ3045053.1"/>
    <property type="molecule type" value="Genomic_DNA"/>
</dbReference>
<keyword evidence="5" id="KW-0234">DNA repair</keyword>
<dbReference type="Gene3D" id="1.10.340.30">
    <property type="entry name" value="Hypothetical protein, domain 2"/>
    <property type="match status" value="1"/>
</dbReference>
<evidence type="ECO:0000256" key="7">
    <source>
        <dbReference type="ARBA" id="ARBA00023295"/>
    </source>
</evidence>
<dbReference type="GO" id="GO:0005634">
    <property type="term" value="C:nucleus"/>
    <property type="evidence" value="ECO:0007669"/>
    <property type="project" value="TreeGrafter"/>
</dbReference>
<evidence type="ECO:0000256" key="3">
    <source>
        <dbReference type="ARBA" id="ARBA00022763"/>
    </source>
</evidence>
<dbReference type="InterPro" id="IPR023170">
    <property type="entry name" value="HhH_base_excis_C"/>
</dbReference>
<proteinExistence type="inferred from homology"/>
<dbReference type="GO" id="GO:0140078">
    <property type="term" value="F:class I DNA-(apurinic or apyrimidinic site) endonuclease activity"/>
    <property type="evidence" value="ECO:0007669"/>
    <property type="project" value="UniProtKB-EC"/>
</dbReference>
<dbReference type="InterPro" id="IPR003265">
    <property type="entry name" value="HhH-GPD_domain"/>
</dbReference>
<organism evidence="11 12">
    <name type="scientific">Rhizophlyctis rosea</name>
    <dbReference type="NCBI Taxonomy" id="64517"/>
    <lineage>
        <taxon>Eukaryota</taxon>
        <taxon>Fungi</taxon>
        <taxon>Fungi incertae sedis</taxon>
        <taxon>Chytridiomycota</taxon>
        <taxon>Chytridiomycota incertae sedis</taxon>
        <taxon>Chytridiomycetes</taxon>
        <taxon>Rhizophlyctidales</taxon>
        <taxon>Rhizophlyctidaceae</taxon>
        <taxon>Rhizophlyctis</taxon>
    </lineage>
</organism>
<evidence type="ECO:0000256" key="8">
    <source>
        <dbReference type="ARBA" id="ARBA00044632"/>
    </source>
</evidence>
<accession>A0AAD5S6W2</accession>
<keyword evidence="6 11" id="KW-0456">Lyase</keyword>
<evidence type="ECO:0000256" key="5">
    <source>
        <dbReference type="ARBA" id="ARBA00023204"/>
    </source>
</evidence>
<keyword evidence="12" id="KW-1185">Reference proteome</keyword>
<protein>
    <recommendedName>
        <fullName evidence="2">DNA-(apurinic or apyrimidinic site) lyase</fullName>
        <ecNumber evidence="2">4.2.99.18</ecNumber>
    </recommendedName>
</protein>
<evidence type="ECO:0000313" key="12">
    <source>
        <dbReference type="Proteomes" id="UP001212841"/>
    </source>
</evidence>
<evidence type="ECO:0000259" key="10">
    <source>
        <dbReference type="SMART" id="SM00478"/>
    </source>
</evidence>